<reference evidence="4 5" key="1">
    <citation type="submission" date="2023-10" db="EMBL/GenBank/DDBJ databases">
        <title>Virgibacillus halophilus 5B73C genome.</title>
        <authorList>
            <person name="Miliotis G."/>
            <person name="Sengupta P."/>
            <person name="Hameed A."/>
            <person name="Chuvochina M."/>
            <person name="Mcdonagh F."/>
            <person name="Simpson A.C."/>
            <person name="Singh N.K."/>
            <person name="Rekha P.D."/>
            <person name="Raman K."/>
            <person name="Hugenholtz P."/>
            <person name="Venkateswaran K."/>
        </authorList>
    </citation>
    <scope>NUCLEOTIDE SEQUENCE [LARGE SCALE GENOMIC DNA]</scope>
    <source>
        <strain evidence="4 5">5B73C</strain>
    </source>
</reference>
<comment type="caution">
    <text evidence="4">The sequence shown here is derived from an EMBL/GenBank/DDBJ whole genome shotgun (WGS) entry which is preliminary data.</text>
</comment>
<feature type="compositionally biased region" description="Basic and acidic residues" evidence="1">
    <location>
        <begin position="126"/>
        <end position="135"/>
    </location>
</feature>
<keyword evidence="5" id="KW-1185">Reference proteome</keyword>
<gene>
    <name evidence="4" type="ORF">RWE15_20470</name>
</gene>
<dbReference type="InterPro" id="IPR014243">
    <property type="entry name" value="RsfA-like"/>
</dbReference>
<evidence type="ECO:0000313" key="4">
    <source>
        <dbReference type="EMBL" id="MDY0396292.1"/>
    </source>
</evidence>
<accession>A0ABU5CCB8</accession>
<dbReference type="Proteomes" id="UP001281447">
    <property type="component" value="Unassembled WGS sequence"/>
</dbReference>
<dbReference type="EMBL" id="JAWDIP010000004">
    <property type="protein sequence ID" value="MDY0396292.1"/>
    <property type="molecule type" value="Genomic_DNA"/>
</dbReference>
<feature type="region of interest" description="Disordered" evidence="1">
    <location>
        <begin position="126"/>
        <end position="156"/>
    </location>
</feature>
<dbReference type="InterPro" id="IPR009057">
    <property type="entry name" value="Homeodomain-like_sf"/>
</dbReference>
<dbReference type="InterPro" id="IPR017930">
    <property type="entry name" value="Myb_dom"/>
</dbReference>
<protein>
    <submittedName>
        <fullName evidence="4">RsfA family transcriptional regulator</fullName>
    </submittedName>
</protein>
<evidence type="ECO:0000313" key="5">
    <source>
        <dbReference type="Proteomes" id="UP001281447"/>
    </source>
</evidence>
<feature type="compositionally biased region" description="Basic and acidic residues" evidence="1">
    <location>
        <begin position="67"/>
        <end position="80"/>
    </location>
</feature>
<dbReference type="PANTHER" id="PTHR41302:SF2">
    <property type="entry name" value="PRESPORE SPECIFIC TRANSCRIPTIONAL ACTIVATOR RSFA"/>
    <property type="match status" value="1"/>
</dbReference>
<dbReference type="SUPFAM" id="SSF46689">
    <property type="entry name" value="Homeodomain-like"/>
    <property type="match status" value="1"/>
</dbReference>
<dbReference type="Gene3D" id="1.10.10.60">
    <property type="entry name" value="Homeodomain-like"/>
    <property type="match status" value="1"/>
</dbReference>
<feature type="compositionally biased region" description="Basic and acidic residues" evidence="1">
    <location>
        <begin position="144"/>
        <end position="156"/>
    </location>
</feature>
<organism evidence="4 5">
    <name type="scientific">Tigheibacillus halophilus</name>
    <dbReference type="NCBI Taxonomy" id="361280"/>
    <lineage>
        <taxon>Bacteria</taxon>
        <taxon>Bacillati</taxon>
        <taxon>Bacillota</taxon>
        <taxon>Bacilli</taxon>
        <taxon>Bacillales</taxon>
        <taxon>Bacillaceae</taxon>
        <taxon>Tigheibacillus</taxon>
    </lineage>
</organism>
<dbReference type="PROSITE" id="PS51294">
    <property type="entry name" value="HTH_MYB"/>
    <property type="match status" value="1"/>
</dbReference>
<name>A0ABU5CCB8_9BACI</name>
<feature type="domain" description="HTH myb-type" evidence="3">
    <location>
        <begin position="1"/>
        <end position="61"/>
    </location>
</feature>
<feature type="domain" description="Myb-like" evidence="2">
    <location>
        <begin position="1"/>
        <end position="57"/>
    </location>
</feature>
<dbReference type="PANTHER" id="PTHR41302">
    <property type="entry name" value="PRESPORE-SPECIFIC TRANSCRIPTIONAL REGULATOR RSFA-RELATED"/>
    <property type="match status" value="1"/>
</dbReference>
<dbReference type="InterPro" id="IPR001005">
    <property type="entry name" value="SANT/Myb"/>
</dbReference>
<proteinExistence type="predicted"/>
<dbReference type="PROSITE" id="PS50090">
    <property type="entry name" value="MYB_LIKE"/>
    <property type="match status" value="1"/>
</dbReference>
<evidence type="ECO:0000259" key="3">
    <source>
        <dbReference type="PROSITE" id="PS51294"/>
    </source>
</evidence>
<evidence type="ECO:0000256" key="1">
    <source>
        <dbReference type="SAM" id="MobiDB-lite"/>
    </source>
</evidence>
<dbReference type="Pfam" id="PF13921">
    <property type="entry name" value="Myb_DNA-bind_6"/>
    <property type="match status" value="1"/>
</dbReference>
<feature type="region of interest" description="Disordered" evidence="1">
    <location>
        <begin position="67"/>
        <end position="89"/>
    </location>
</feature>
<sequence length="156" mass="17854">MNTTRQDAWSKEEDAVLTNTVLEYIRIGNTQLEAFKKVASELSRTPAACGFRWNATLRKECAEAIQDAKEDRKKGNKPREPLSGLPEKVASDQIESTISFLEKMKTGFLLSSGEEQRKQQMQIETLRKENENLKRKAERLRKHLAGDRESMELGNK</sequence>
<evidence type="ECO:0000259" key="2">
    <source>
        <dbReference type="PROSITE" id="PS50090"/>
    </source>
</evidence>